<organism evidence="1 2">
    <name type="scientific">Paraburkholderia guartelaensis</name>
    <dbReference type="NCBI Taxonomy" id="2546446"/>
    <lineage>
        <taxon>Bacteria</taxon>
        <taxon>Pseudomonadati</taxon>
        <taxon>Pseudomonadota</taxon>
        <taxon>Betaproteobacteria</taxon>
        <taxon>Burkholderiales</taxon>
        <taxon>Burkholderiaceae</taxon>
        <taxon>Paraburkholderia</taxon>
    </lineage>
</organism>
<comment type="caution">
    <text evidence="1">The sequence shown here is derived from an EMBL/GenBank/DDBJ whole genome shotgun (WGS) entry which is preliminary data.</text>
</comment>
<name>A0A4R5LJH6_9BURK</name>
<dbReference type="Proteomes" id="UP000295606">
    <property type="component" value="Unassembled WGS sequence"/>
</dbReference>
<dbReference type="PROSITE" id="PS51257">
    <property type="entry name" value="PROKAR_LIPOPROTEIN"/>
    <property type="match status" value="1"/>
</dbReference>
<dbReference type="Gene3D" id="2.60.120.1600">
    <property type="match status" value="1"/>
</dbReference>
<dbReference type="OrthoDB" id="104565at2"/>
<gene>
    <name evidence="1" type="ORF">E1N52_04615</name>
</gene>
<sequence length="85" mass="9480">MSNRASGNAHAQMKRALFLVACAIVACAFRTYAIFHGFAKSPGQEYESNWLPAPAGPFSLYIRAYWGKQPILDASWKPPQIRKHA</sequence>
<dbReference type="EMBL" id="SMOD01000003">
    <property type="protein sequence ID" value="TDG09809.1"/>
    <property type="molecule type" value="Genomic_DNA"/>
</dbReference>
<evidence type="ECO:0000313" key="1">
    <source>
        <dbReference type="EMBL" id="TDG09809.1"/>
    </source>
</evidence>
<accession>A0A4R5LJH6</accession>
<reference evidence="1 2" key="1">
    <citation type="submission" date="2019-03" db="EMBL/GenBank/DDBJ databases">
        <title>Paraburkholderia sp. isolated from native Mimosa gymnas in Guartela State Park, Brazil.</title>
        <authorList>
            <person name="Paulitsch F."/>
            <person name="Hungria M."/>
            <person name="Delamuta J.R.M."/>
            <person name="Ribeiro R.A."/>
            <person name="Dall'Agnol R."/>
            <person name="Silva J.S.B."/>
        </authorList>
    </citation>
    <scope>NUCLEOTIDE SEQUENCE [LARGE SCALE GENOMIC DNA]</scope>
    <source>
        <strain evidence="1 2">CNPSo 3008</strain>
    </source>
</reference>
<dbReference type="SUPFAM" id="SSF160935">
    <property type="entry name" value="VPA0735-like"/>
    <property type="match status" value="1"/>
</dbReference>
<dbReference type="AlphaFoldDB" id="A0A4R5LJH6"/>
<proteinExistence type="predicted"/>
<protein>
    <submittedName>
        <fullName evidence="1">Uncharacterized protein</fullName>
    </submittedName>
</protein>
<evidence type="ECO:0000313" key="2">
    <source>
        <dbReference type="Proteomes" id="UP000295606"/>
    </source>
</evidence>